<keyword evidence="3" id="KW-1185">Reference proteome</keyword>
<dbReference type="EMBL" id="JARKIE010000043">
    <property type="protein sequence ID" value="KAJ7694200.1"/>
    <property type="molecule type" value="Genomic_DNA"/>
</dbReference>
<dbReference type="AlphaFoldDB" id="A0AAD7DL03"/>
<evidence type="ECO:0000313" key="3">
    <source>
        <dbReference type="Proteomes" id="UP001221757"/>
    </source>
</evidence>
<dbReference type="Proteomes" id="UP001221757">
    <property type="component" value="Unassembled WGS sequence"/>
</dbReference>
<feature type="region of interest" description="Disordered" evidence="1">
    <location>
        <begin position="131"/>
        <end position="271"/>
    </location>
</feature>
<reference evidence="2" key="1">
    <citation type="submission" date="2023-03" db="EMBL/GenBank/DDBJ databases">
        <title>Massive genome expansion in bonnet fungi (Mycena s.s.) driven by repeated elements and novel gene families across ecological guilds.</title>
        <authorList>
            <consortium name="Lawrence Berkeley National Laboratory"/>
            <person name="Harder C.B."/>
            <person name="Miyauchi S."/>
            <person name="Viragh M."/>
            <person name="Kuo A."/>
            <person name="Thoen E."/>
            <person name="Andreopoulos B."/>
            <person name="Lu D."/>
            <person name="Skrede I."/>
            <person name="Drula E."/>
            <person name="Henrissat B."/>
            <person name="Morin E."/>
            <person name="Kohler A."/>
            <person name="Barry K."/>
            <person name="LaButti K."/>
            <person name="Morin E."/>
            <person name="Salamov A."/>
            <person name="Lipzen A."/>
            <person name="Mereny Z."/>
            <person name="Hegedus B."/>
            <person name="Baldrian P."/>
            <person name="Stursova M."/>
            <person name="Weitz H."/>
            <person name="Taylor A."/>
            <person name="Grigoriev I.V."/>
            <person name="Nagy L.G."/>
            <person name="Martin F."/>
            <person name="Kauserud H."/>
        </authorList>
    </citation>
    <scope>NUCLEOTIDE SEQUENCE</scope>
    <source>
        <strain evidence="2">CBHHK067</strain>
    </source>
</reference>
<accession>A0AAD7DL03</accession>
<evidence type="ECO:0000256" key="1">
    <source>
        <dbReference type="SAM" id="MobiDB-lite"/>
    </source>
</evidence>
<name>A0AAD7DL03_MYCRO</name>
<feature type="region of interest" description="Disordered" evidence="1">
    <location>
        <begin position="76"/>
        <end position="99"/>
    </location>
</feature>
<feature type="compositionally biased region" description="Acidic residues" evidence="1">
    <location>
        <begin position="88"/>
        <end position="98"/>
    </location>
</feature>
<organism evidence="2 3">
    <name type="scientific">Mycena rosella</name>
    <name type="common">Pink bonnet</name>
    <name type="synonym">Agaricus rosellus</name>
    <dbReference type="NCBI Taxonomy" id="1033263"/>
    <lineage>
        <taxon>Eukaryota</taxon>
        <taxon>Fungi</taxon>
        <taxon>Dikarya</taxon>
        <taxon>Basidiomycota</taxon>
        <taxon>Agaricomycotina</taxon>
        <taxon>Agaricomycetes</taxon>
        <taxon>Agaricomycetidae</taxon>
        <taxon>Agaricales</taxon>
        <taxon>Marasmiineae</taxon>
        <taxon>Mycenaceae</taxon>
        <taxon>Mycena</taxon>
    </lineage>
</organism>
<protein>
    <submittedName>
        <fullName evidence="2">Uncharacterized protein</fullName>
    </submittedName>
</protein>
<proteinExistence type="predicted"/>
<comment type="caution">
    <text evidence="2">The sequence shown here is derived from an EMBL/GenBank/DDBJ whole genome shotgun (WGS) entry which is preliminary data.</text>
</comment>
<feature type="compositionally biased region" description="Acidic residues" evidence="1">
    <location>
        <begin position="229"/>
        <end position="239"/>
    </location>
</feature>
<feature type="compositionally biased region" description="Acidic residues" evidence="1">
    <location>
        <begin position="131"/>
        <end position="141"/>
    </location>
</feature>
<gene>
    <name evidence="2" type="ORF">B0H17DRAFT_1159245</name>
</gene>
<evidence type="ECO:0000313" key="2">
    <source>
        <dbReference type="EMBL" id="KAJ7694200.1"/>
    </source>
</evidence>
<feature type="compositionally biased region" description="Pro residues" evidence="1">
    <location>
        <begin position="201"/>
        <end position="210"/>
    </location>
</feature>
<feature type="compositionally biased region" description="Low complexity" evidence="1">
    <location>
        <begin position="76"/>
        <end position="87"/>
    </location>
</feature>
<sequence length="306" mass="33565">MVNKRARTSNNGSLLFEPEIVEPRTTPASTMSQSSTLFTLARSKLNLSVDSKDSFSLHRWVLLKNSIVQSLPLLTASSSSSSGNASASEEDYADDEGDSFMFPDAGKLVEGPTTEVNASEAAWLDSLLETLGEDDDDDFNPDPDVHASVVPVDDDEDLTQSPPISPMSSSDDLTTQSYYPYLVPYPPSAPRISYHFNPPLASSPPPPYVDPLPYCDFDDLDDFPPVPDAIEDTSDDESEAPPTPGQSLSSLSLDPASIPLPTEHSRLRHSTPHIYIDTEDDDEYFYPFDPLPFPNDLHTPVTYQEC</sequence>